<feature type="domain" description="Thioesterase" evidence="3">
    <location>
        <begin position="39"/>
        <end position="111"/>
    </location>
</feature>
<dbReference type="Gene3D" id="3.10.129.10">
    <property type="entry name" value="Hotdog Thioesterase"/>
    <property type="match status" value="1"/>
</dbReference>
<dbReference type="SUPFAM" id="SSF54637">
    <property type="entry name" value="Thioesterase/thiol ester dehydrase-isomerase"/>
    <property type="match status" value="1"/>
</dbReference>
<name>A0A1W1W091_9FIRM</name>
<accession>A0A1W1W091</accession>
<dbReference type="Proteomes" id="UP000192569">
    <property type="component" value="Chromosome I"/>
</dbReference>
<dbReference type="RefSeq" id="WP_172839167.1">
    <property type="nucleotide sequence ID" value="NZ_LT838272.1"/>
</dbReference>
<dbReference type="EMBL" id="LT838272">
    <property type="protein sequence ID" value="SMB99052.1"/>
    <property type="molecule type" value="Genomic_DNA"/>
</dbReference>
<dbReference type="PANTHER" id="PTHR21660:SF1">
    <property type="entry name" value="ACYL-COENZYME A THIOESTERASE 13"/>
    <property type="match status" value="1"/>
</dbReference>
<evidence type="ECO:0000259" key="3">
    <source>
        <dbReference type="Pfam" id="PF03061"/>
    </source>
</evidence>
<evidence type="ECO:0000256" key="2">
    <source>
        <dbReference type="ARBA" id="ARBA00022801"/>
    </source>
</evidence>
<gene>
    <name evidence="4" type="ORF">SAMN00808754_2709</name>
</gene>
<dbReference type="InterPro" id="IPR006683">
    <property type="entry name" value="Thioestr_dom"/>
</dbReference>
<dbReference type="STRING" id="698762.SAMN00808754_2709"/>
<proteinExistence type="inferred from homology"/>
<dbReference type="CDD" id="cd03443">
    <property type="entry name" value="PaaI_thioesterase"/>
    <property type="match status" value="1"/>
</dbReference>
<dbReference type="InterPro" id="IPR003736">
    <property type="entry name" value="PAAI_dom"/>
</dbReference>
<sequence length="130" mass="14063">MKVRPNPFVDSLGIEFLSISPGHAEVRLKVEKRHLNPWGNLHGGVFATLADTAMGVAARSLGRVAVTVNLSVNYLHAVQEGAEIICEGKVIHEGKNIIHTQAVLMVEGKKVAAASGIFYVLNRQGIIEDR</sequence>
<dbReference type="NCBIfam" id="TIGR00369">
    <property type="entry name" value="unchar_dom_1"/>
    <property type="match status" value="1"/>
</dbReference>
<evidence type="ECO:0000313" key="4">
    <source>
        <dbReference type="EMBL" id="SMB99052.1"/>
    </source>
</evidence>
<organism evidence="4 5">
    <name type="scientific">Thermanaeromonas toyohensis ToBE</name>
    <dbReference type="NCBI Taxonomy" id="698762"/>
    <lineage>
        <taxon>Bacteria</taxon>
        <taxon>Bacillati</taxon>
        <taxon>Bacillota</taxon>
        <taxon>Clostridia</taxon>
        <taxon>Neomoorellales</taxon>
        <taxon>Neomoorellaceae</taxon>
        <taxon>Thermanaeromonas</taxon>
    </lineage>
</organism>
<keyword evidence="2" id="KW-0378">Hydrolase</keyword>
<protein>
    <submittedName>
        <fullName evidence="4">Acyl-CoA thioesterase</fullName>
    </submittedName>
</protein>
<evidence type="ECO:0000256" key="1">
    <source>
        <dbReference type="ARBA" id="ARBA00008324"/>
    </source>
</evidence>
<dbReference type="InterPro" id="IPR039298">
    <property type="entry name" value="ACOT13"/>
</dbReference>
<comment type="similarity">
    <text evidence="1">Belongs to the thioesterase PaaI family.</text>
</comment>
<keyword evidence="5" id="KW-1185">Reference proteome</keyword>
<dbReference type="PANTHER" id="PTHR21660">
    <property type="entry name" value="THIOESTERASE SUPERFAMILY MEMBER-RELATED"/>
    <property type="match status" value="1"/>
</dbReference>
<dbReference type="Pfam" id="PF03061">
    <property type="entry name" value="4HBT"/>
    <property type="match status" value="1"/>
</dbReference>
<dbReference type="GO" id="GO:0047617">
    <property type="term" value="F:fatty acyl-CoA hydrolase activity"/>
    <property type="evidence" value="ECO:0007669"/>
    <property type="project" value="InterPro"/>
</dbReference>
<dbReference type="AlphaFoldDB" id="A0A1W1W091"/>
<reference evidence="4 5" key="1">
    <citation type="submission" date="2017-04" db="EMBL/GenBank/DDBJ databases">
        <authorList>
            <person name="Afonso C.L."/>
            <person name="Miller P.J."/>
            <person name="Scott M.A."/>
            <person name="Spackman E."/>
            <person name="Goraichik I."/>
            <person name="Dimitrov K.M."/>
            <person name="Suarez D.L."/>
            <person name="Swayne D.E."/>
        </authorList>
    </citation>
    <scope>NUCLEOTIDE SEQUENCE [LARGE SCALE GENOMIC DNA]</scope>
    <source>
        <strain evidence="4 5">ToBE</strain>
    </source>
</reference>
<dbReference type="InterPro" id="IPR029069">
    <property type="entry name" value="HotDog_dom_sf"/>
</dbReference>
<evidence type="ECO:0000313" key="5">
    <source>
        <dbReference type="Proteomes" id="UP000192569"/>
    </source>
</evidence>